<sequence>MRLGLDAMGGDFAPAGPVKGALAARDQLGRDD</sequence>
<evidence type="ECO:0000256" key="1">
    <source>
        <dbReference type="SAM" id="MobiDB-lite"/>
    </source>
</evidence>
<accession>X0VZ95</accession>
<dbReference type="EMBL" id="BARS01036560">
    <property type="protein sequence ID" value="GAG16412.1"/>
    <property type="molecule type" value="Genomic_DNA"/>
</dbReference>
<name>X0VZ95_9ZZZZ</name>
<protein>
    <recommendedName>
        <fullName evidence="3">Phosphate acyltransferase</fullName>
    </recommendedName>
</protein>
<comment type="caution">
    <text evidence="2">The sequence shown here is derived from an EMBL/GenBank/DDBJ whole genome shotgun (WGS) entry which is preliminary data.</text>
</comment>
<organism evidence="2">
    <name type="scientific">marine sediment metagenome</name>
    <dbReference type="NCBI Taxonomy" id="412755"/>
    <lineage>
        <taxon>unclassified sequences</taxon>
        <taxon>metagenomes</taxon>
        <taxon>ecological metagenomes</taxon>
    </lineage>
</organism>
<reference evidence="2" key="1">
    <citation type="journal article" date="2014" name="Front. Microbiol.">
        <title>High frequency of phylogenetically diverse reductive dehalogenase-homologous genes in deep subseafloor sedimentary metagenomes.</title>
        <authorList>
            <person name="Kawai M."/>
            <person name="Futagami T."/>
            <person name="Toyoda A."/>
            <person name="Takaki Y."/>
            <person name="Nishi S."/>
            <person name="Hori S."/>
            <person name="Arai W."/>
            <person name="Tsubouchi T."/>
            <person name="Morono Y."/>
            <person name="Uchiyama I."/>
            <person name="Ito T."/>
            <person name="Fujiyama A."/>
            <person name="Inagaki F."/>
            <person name="Takami H."/>
        </authorList>
    </citation>
    <scope>NUCLEOTIDE SEQUENCE</scope>
    <source>
        <strain evidence="2">Expedition CK06-06</strain>
    </source>
</reference>
<feature type="region of interest" description="Disordered" evidence="1">
    <location>
        <begin position="1"/>
        <end position="32"/>
    </location>
</feature>
<proteinExistence type="predicted"/>
<feature type="non-terminal residue" evidence="2">
    <location>
        <position position="32"/>
    </location>
</feature>
<dbReference type="AlphaFoldDB" id="X0VZ95"/>
<evidence type="ECO:0008006" key="3">
    <source>
        <dbReference type="Google" id="ProtNLM"/>
    </source>
</evidence>
<evidence type="ECO:0000313" key="2">
    <source>
        <dbReference type="EMBL" id="GAG16412.1"/>
    </source>
</evidence>
<gene>
    <name evidence="2" type="ORF">S01H1_56177</name>
</gene>